<comment type="caution">
    <text evidence="2">The sequence shown here is derived from an EMBL/GenBank/DDBJ whole genome shotgun (WGS) entry which is preliminary data.</text>
</comment>
<protein>
    <submittedName>
        <fullName evidence="2">Uncharacterized protein</fullName>
    </submittedName>
</protein>
<dbReference type="CDD" id="cd22997">
    <property type="entry name" value="GT_LH"/>
    <property type="match status" value="1"/>
</dbReference>
<dbReference type="PANTHER" id="PTHR36587:SF2">
    <property type="entry name" value="EXPRESSION SITE-ASSOCIATED GENE 3 (ESAG3)-LIKE PROTEIN"/>
    <property type="match status" value="1"/>
</dbReference>
<evidence type="ECO:0000256" key="1">
    <source>
        <dbReference type="SAM" id="MobiDB-lite"/>
    </source>
</evidence>
<dbReference type="RefSeq" id="XP_060305630.1">
    <property type="nucleotide sequence ID" value="XM_060463875.1"/>
</dbReference>
<feature type="compositionally biased region" description="Basic and acidic residues" evidence="1">
    <location>
        <begin position="260"/>
        <end position="289"/>
    </location>
</feature>
<dbReference type="Proteomes" id="UP001240678">
    <property type="component" value="Unassembled WGS sequence"/>
</dbReference>
<sequence>MSVLKDVASGIMAWTRTPRNQTYRKLNAEIDAEALLSPRSYDKQSSSHRLHRTSPKALVKLIVPVILFSGLLFAVSHIDITQYIPDSTRDALSSLPPVEKGGQRRLRIIVPADGPSPGLCKMLMSGVASGYPSSVIVNWGRDFQKSPGWFGGSHLGKIDGTLEFLDSITSEEAPDDERLGPDDLILLVDAYDVWFQLPPSVLIRRYMAQNYAADERIRKEWIGSPSRFSSNSGNNLIPRQTIIISTQKKCWPDASLGSDPHCDDLPESSAREDMYGPHTDEDPKQMHDLRPRYVNSGSLMGPVGDMKRMFRRAQEKVDEKQSAGAGIFSDQGIFAEIFGEQEIWRTSKRQNHDEWVKLQADQPEKSAQELQQNDFSVGLDYIQDLFTPTVFEEDDGLYIASSDGPGLRQAAADRGIDPPRVAGIPGDMLGLRSPIQETAIDKNMGWQDLPLYTDFWSTSVPVVVHHNAHRNGLKGQRLRDWWKNNWFFPYLRSLLELHSKPREALEPLLRVPGRNGVEDLVYTAPASDAQKRKPRIFKKQDPKEQGLAEADWDSLCQSEGHDEWWNDVLQDLSRSKGRCAILRHTFTPMIDDAMLTDKLRTPRYT</sequence>
<dbReference type="GeneID" id="85347422"/>
<evidence type="ECO:0000313" key="2">
    <source>
        <dbReference type="EMBL" id="KAK1509221.1"/>
    </source>
</evidence>
<organism evidence="2 3">
    <name type="scientific">Colletotrichum costaricense</name>
    <dbReference type="NCBI Taxonomy" id="1209916"/>
    <lineage>
        <taxon>Eukaryota</taxon>
        <taxon>Fungi</taxon>
        <taxon>Dikarya</taxon>
        <taxon>Ascomycota</taxon>
        <taxon>Pezizomycotina</taxon>
        <taxon>Sordariomycetes</taxon>
        <taxon>Hypocreomycetidae</taxon>
        <taxon>Glomerellales</taxon>
        <taxon>Glomerellaceae</taxon>
        <taxon>Colletotrichum</taxon>
        <taxon>Colletotrichum acutatum species complex</taxon>
    </lineage>
</organism>
<proteinExistence type="predicted"/>
<dbReference type="EMBL" id="MOOE01000025">
    <property type="protein sequence ID" value="KAK1509221.1"/>
    <property type="molecule type" value="Genomic_DNA"/>
</dbReference>
<dbReference type="PANTHER" id="PTHR36587">
    <property type="entry name" value="EXPRESSION SITE-ASSOCIATED GENE 3 (ESAG3)-LIKE PROTEIN"/>
    <property type="match status" value="1"/>
</dbReference>
<evidence type="ECO:0000313" key="3">
    <source>
        <dbReference type="Proteomes" id="UP001240678"/>
    </source>
</evidence>
<keyword evidence="3" id="KW-1185">Reference proteome</keyword>
<gene>
    <name evidence="2" type="ORF">CCOS01_15737</name>
</gene>
<name>A0AAJ0DT52_9PEZI</name>
<reference evidence="2 3" key="1">
    <citation type="submission" date="2016-10" db="EMBL/GenBank/DDBJ databases">
        <title>The genome sequence of Colletotrichum fioriniae PJ7.</title>
        <authorList>
            <person name="Baroncelli R."/>
        </authorList>
    </citation>
    <scope>NUCLEOTIDE SEQUENCE [LARGE SCALE GENOMIC DNA]</scope>
    <source>
        <strain evidence="2 3">IMI 309622</strain>
    </source>
</reference>
<dbReference type="AlphaFoldDB" id="A0AAJ0DT52"/>
<feature type="region of interest" description="Disordered" evidence="1">
    <location>
        <begin position="259"/>
        <end position="289"/>
    </location>
</feature>
<accession>A0AAJ0DT52</accession>